<evidence type="ECO:0000256" key="5">
    <source>
        <dbReference type="ARBA" id="ARBA00023125"/>
    </source>
</evidence>
<dbReference type="Pfam" id="PF02365">
    <property type="entry name" value="NAM"/>
    <property type="match status" value="1"/>
</dbReference>
<name>A0AAP0X337_LIQFO</name>
<dbReference type="Proteomes" id="UP001415857">
    <property type="component" value="Unassembled WGS sequence"/>
</dbReference>
<dbReference type="PROSITE" id="PS51005">
    <property type="entry name" value="NAC"/>
    <property type="match status" value="1"/>
</dbReference>
<dbReference type="PANTHER" id="PTHR11014:SF140">
    <property type="entry name" value="IAA-AMINO ACID HYDROLASE ILR1-LIKE 3"/>
    <property type="match status" value="1"/>
</dbReference>
<evidence type="ECO:0000256" key="6">
    <source>
        <dbReference type="ARBA" id="ARBA00023163"/>
    </source>
</evidence>
<keyword evidence="5" id="KW-0238">DNA-binding</keyword>
<evidence type="ECO:0000256" key="8">
    <source>
        <dbReference type="ARBA" id="ARBA00023242"/>
    </source>
</evidence>
<accession>A0AAP0X337</accession>
<proteinExistence type="inferred from homology"/>
<dbReference type="FunFam" id="3.30.70.360:FF:000001">
    <property type="entry name" value="N-acetyldiaminopimelate deacetylase"/>
    <property type="match status" value="1"/>
</dbReference>
<evidence type="ECO:0000256" key="9">
    <source>
        <dbReference type="SAM" id="MobiDB-lite"/>
    </source>
</evidence>
<reference evidence="11 12" key="1">
    <citation type="journal article" date="2024" name="Plant J.">
        <title>Genome sequences and population genomics reveal climatic adaptation and genomic divergence between two closely related sweetgum species.</title>
        <authorList>
            <person name="Xu W.Q."/>
            <person name="Ren C.Q."/>
            <person name="Zhang X.Y."/>
            <person name="Comes H.P."/>
            <person name="Liu X.H."/>
            <person name="Li Y.G."/>
            <person name="Kettle C.J."/>
            <person name="Jalonen R."/>
            <person name="Gaisberger H."/>
            <person name="Ma Y.Z."/>
            <person name="Qiu Y.X."/>
        </authorList>
    </citation>
    <scope>NUCLEOTIDE SEQUENCE [LARGE SCALE GENOMIC DNA]</scope>
    <source>
        <strain evidence="11">Hangzhou</strain>
    </source>
</reference>
<keyword evidence="4" id="KW-0805">Transcription regulation</keyword>
<keyword evidence="7" id="KW-0464">Manganese</keyword>
<dbReference type="Gene3D" id="2.170.150.80">
    <property type="entry name" value="NAC domain"/>
    <property type="match status" value="1"/>
</dbReference>
<keyword evidence="3" id="KW-0378">Hydrolase</keyword>
<evidence type="ECO:0000256" key="2">
    <source>
        <dbReference type="ARBA" id="ARBA00022729"/>
    </source>
</evidence>
<dbReference type="GO" id="GO:0003677">
    <property type="term" value="F:DNA binding"/>
    <property type="evidence" value="ECO:0007669"/>
    <property type="project" value="UniProtKB-KW"/>
</dbReference>
<dbReference type="NCBIfam" id="TIGR01891">
    <property type="entry name" value="amidohydrolases"/>
    <property type="match status" value="1"/>
</dbReference>
<dbReference type="InterPro" id="IPR044757">
    <property type="entry name" value="ILR1-like_Hyd"/>
</dbReference>
<gene>
    <name evidence="11" type="ORF">L1049_019558</name>
</gene>
<dbReference type="Pfam" id="PF07687">
    <property type="entry name" value="M20_dimer"/>
    <property type="match status" value="1"/>
</dbReference>
<dbReference type="SUPFAM" id="SSF53187">
    <property type="entry name" value="Zn-dependent exopeptidases"/>
    <property type="match status" value="1"/>
</dbReference>
<feature type="compositionally biased region" description="Basic and acidic residues" evidence="9">
    <location>
        <begin position="490"/>
        <end position="510"/>
    </location>
</feature>
<dbReference type="GO" id="GO:0006355">
    <property type="term" value="P:regulation of DNA-templated transcription"/>
    <property type="evidence" value="ECO:0007669"/>
    <property type="project" value="InterPro"/>
</dbReference>
<keyword evidence="6" id="KW-0804">Transcription</keyword>
<dbReference type="Pfam" id="PF01546">
    <property type="entry name" value="Peptidase_M20"/>
    <property type="match status" value="1"/>
</dbReference>
<dbReference type="GO" id="GO:0016787">
    <property type="term" value="F:hydrolase activity"/>
    <property type="evidence" value="ECO:0007669"/>
    <property type="project" value="UniProtKB-KW"/>
</dbReference>
<evidence type="ECO:0000313" key="12">
    <source>
        <dbReference type="Proteomes" id="UP001415857"/>
    </source>
</evidence>
<dbReference type="AlphaFoldDB" id="A0AAP0X337"/>
<evidence type="ECO:0000256" key="3">
    <source>
        <dbReference type="ARBA" id="ARBA00022801"/>
    </source>
</evidence>
<dbReference type="Gene3D" id="3.40.630.10">
    <property type="entry name" value="Zn peptidases"/>
    <property type="match status" value="1"/>
</dbReference>
<dbReference type="CDD" id="cd08017">
    <property type="entry name" value="M20_IAA_Hyd"/>
    <property type="match status" value="1"/>
</dbReference>
<feature type="region of interest" description="Disordered" evidence="9">
    <location>
        <begin position="436"/>
        <end position="463"/>
    </location>
</feature>
<feature type="region of interest" description="Disordered" evidence="9">
    <location>
        <begin position="197"/>
        <end position="223"/>
    </location>
</feature>
<keyword evidence="12" id="KW-1185">Reference proteome</keyword>
<dbReference type="Gene3D" id="3.30.70.360">
    <property type="match status" value="1"/>
</dbReference>
<evidence type="ECO:0000256" key="1">
    <source>
        <dbReference type="ARBA" id="ARBA00006153"/>
    </source>
</evidence>
<organism evidence="11 12">
    <name type="scientific">Liquidambar formosana</name>
    <name type="common">Formosan gum</name>
    <dbReference type="NCBI Taxonomy" id="63359"/>
    <lineage>
        <taxon>Eukaryota</taxon>
        <taxon>Viridiplantae</taxon>
        <taxon>Streptophyta</taxon>
        <taxon>Embryophyta</taxon>
        <taxon>Tracheophyta</taxon>
        <taxon>Spermatophyta</taxon>
        <taxon>Magnoliopsida</taxon>
        <taxon>eudicotyledons</taxon>
        <taxon>Gunneridae</taxon>
        <taxon>Pentapetalae</taxon>
        <taxon>Saxifragales</taxon>
        <taxon>Altingiaceae</taxon>
        <taxon>Liquidambar</taxon>
    </lineage>
</organism>
<dbReference type="SUPFAM" id="SSF55031">
    <property type="entry name" value="Bacterial exopeptidase dimerisation domain"/>
    <property type="match status" value="1"/>
</dbReference>
<keyword evidence="2" id="KW-0732">Signal</keyword>
<feature type="region of interest" description="Disordered" evidence="9">
    <location>
        <begin position="361"/>
        <end position="383"/>
    </location>
</feature>
<feature type="compositionally biased region" description="Polar residues" evidence="9">
    <location>
        <begin position="436"/>
        <end position="459"/>
    </location>
</feature>
<comment type="caution">
    <text evidence="11">The sequence shown here is derived from an EMBL/GenBank/DDBJ whole genome shotgun (WGS) entry which is preliminary data.</text>
</comment>
<dbReference type="GO" id="GO:0009850">
    <property type="term" value="P:auxin metabolic process"/>
    <property type="evidence" value="ECO:0007669"/>
    <property type="project" value="InterPro"/>
</dbReference>
<protein>
    <recommendedName>
        <fullName evidence="10">NAC domain-containing protein</fullName>
    </recommendedName>
</protein>
<dbReference type="InterPro" id="IPR002933">
    <property type="entry name" value="Peptidase_M20"/>
</dbReference>
<dbReference type="InterPro" id="IPR036264">
    <property type="entry name" value="Bact_exopeptidase_dim_dom"/>
</dbReference>
<dbReference type="InterPro" id="IPR011650">
    <property type="entry name" value="Peptidase_M20_dimer"/>
</dbReference>
<dbReference type="PANTHER" id="PTHR11014">
    <property type="entry name" value="PEPTIDASE M20 FAMILY MEMBER"/>
    <property type="match status" value="1"/>
</dbReference>
<dbReference type="InterPro" id="IPR017439">
    <property type="entry name" value="Amidohydrolase"/>
</dbReference>
<evidence type="ECO:0000256" key="7">
    <source>
        <dbReference type="ARBA" id="ARBA00023211"/>
    </source>
</evidence>
<feature type="region of interest" description="Disordered" evidence="9">
    <location>
        <begin position="490"/>
        <end position="519"/>
    </location>
</feature>
<feature type="compositionally biased region" description="Polar residues" evidence="9">
    <location>
        <begin position="364"/>
        <end position="383"/>
    </location>
</feature>
<dbReference type="SUPFAM" id="SSF101941">
    <property type="entry name" value="NAC domain"/>
    <property type="match status" value="1"/>
</dbReference>
<dbReference type="InterPro" id="IPR036093">
    <property type="entry name" value="NAC_dom_sf"/>
</dbReference>
<dbReference type="EMBL" id="JBBPBK010000001">
    <property type="protein sequence ID" value="KAK9291609.1"/>
    <property type="molecule type" value="Genomic_DNA"/>
</dbReference>
<sequence>MLSLLLPASFQSSLPSLFQSQFSLSLSLGLMAGVHSFNSLPLGFRFRPTDKELVHYYLRRKINGNKEDDNLIIGEVDICKKEPWELPGLSMIKTKKDKDWFFFSRRDPKYSKGRRSKRATKRGYWKATGKDREIKKKGCLIGMRKTLVFHLGRAPNARRTNWKIYEYSTTLEELHHTHPAQGAFVLCRLFKKQDKRIKGSHSDESEPAISSPPTPKSSPEDTQLAQVVTPVWGRQVEMQAINPESCQVEGFDSTTPDTLATPECHSIGFDANNADDQVAEVASTEADLQLEEWLGFFLDPNDTTIFSLSESQLQVEPGSSNTHYPVTDDLSNGHNGLQLQCSTKEDDAYVSAFLVDCCEEPDNQKNSATENETSNYVTPESQNEVSVKVNGSFSESDLEVAQAQLDTELVGSLSASSAWDQFGDFILEESSSLTDAVGTGITNDPHQPQNKPGSQNILAQGTAPRRIRFQTRLEIRTLYSCKMSKLSFREEDQKSKSTVTEEGKAVEKQHTGAAHATTVDEPQKILLPKSNQEVTMNMRPKLRLNCDVPKSKDEKISSVFLKTAPACHSALSVHMLRVVVIGCAILRLGCCASSAQAHSGSSPALLLVIRASFGTAIAMKMGSCSIPLFLFIWVTVLAAIHGSFDQSYGEDILISAHEDKDWLISVRRKIHEYPELRFQEHNTSALIRQELDKLGISYSFPIAQTGVVVQIGSGTRPVVALRADMDALPLQELVEWEYKSKIDGKMHACGHDAHTTMLLGAAKLLNQRKDNLKGTVRLLFQPAEEGGAGAAHMIKEGALGDAEAIFGMHNDYTTPTGAIASLSGPVLAAVCFFEAKIEGKGGHAAGPHNSVDPIIAASFAILALQPLISREVDPLHSQVLSITYVRGGTALNVIPPHVELGGTLRSLTTEGLHQLQQRVKEVIQGQAAVHRCKAYIDMKEEDDPSYPAVVNDEILHQHVERVGRLLLGPENVLPGKRLMAGEDFAFYQEVIPGVMFSIGIGNEEVGSVHSPHSPYFFLDEGVLPIGAAVYTALAEVYLNEHQHSVVS</sequence>
<evidence type="ECO:0000259" key="10">
    <source>
        <dbReference type="PROSITE" id="PS51005"/>
    </source>
</evidence>
<comment type="similarity">
    <text evidence="1">Belongs to the peptidase M20 family.</text>
</comment>
<evidence type="ECO:0000313" key="11">
    <source>
        <dbReference type="EMBL" id="KAK9291609.1"/>
    </source>
</evidence>
<keyword evidence="8" id="KW-0539">Nucleus</keyword>
<dbReference type="InterPro" id="IPR003441">
    <property type="entry name" value="NAC-dom"/>
</dbReference>
<evidence type="ECO:0000256" key="4">
    <source>
        <dbReference type="ARBA" id="ARBA00023015"/>
    </source>
</evidence>
<feature type="domain" description="NAC" evidence="10">
    <location>
        <begin position="40"/>
        <end position="192"/>
    </location>
</feature>